<dbReference type="SUPFAM" id="SSF52047">
    <property type="entry name" value="RNI-like"/>
    <property type="match status" value="1"/>
</dbReference>
<dbReference type="InterPro" id="IPR032675">
    <property type="entry name" value="LRR_dom_sf"/>
</dbReference>
<dbReference type="InterPro" id="IPR001611">
    <property type="entry name" value="Leu-rich_rpt"/>
</dbReference>
<dbReference type="RefSeq" id="XP_069208932.1">
    <property type="nucleotide sequence ID" value="XM_069354290.1"/>
</dbReference>
<reference evidence="4 5" key="1">
    <citation type="submission" date="2023-08" db="EMBL/GenBank/DDBJ databases">
        <title>Annotated Genome Sequence of Vanrija albida AlHP1.</title>
        <authorList>
            <person name="Herzog R."/>
        </authorList>
    </citation>
    <scope>NUCLEOTIDE SEQUENCE [LARGE SCALE GENOMIC DNA]</scope>
    <source>
        <strain evidence="4 5">AlHP1</strain>
    </source>
</reference>
<dbReference type="Gene3D" id="3.80.10.10">
    <property type="entry name" value="Ribonuclease Inhibitor"/>
    <property type="match status" value="1"/>
</dbReference>
<dbReference type="GeneID" id="95986850"/>
<evidence type="ECO:0000256" key="2">
    <source>
        <dbReference type="ARBA" id="ARBA00022737"/>
    </source>
</evidence>
<dbReference type="InterPro" id="IPR051261">
    <property type="entry name" value="NLR"/>
</dbReference>
<accession>A0ABR3Q2V3</accession>
<proteinExistence type="predicted"/>
<evidence type="ECO:0000313" key="4">
    <source>
        <dbReference type="EMBL" id="KAL1408988.1"/>
    </source>
</evidence>
<evidence type="ECO:0000256" key="3">
    <source>
        <dbReference type="SAM" id="MobiDB-lite"/>
    </source>
</evidence>
<protein>
    <submittedName>
        <fullName evidence="4">Uncharacterized protein</fullName>
    </submittedName>
</protein>
<sequence>MVAEGRGPVVESFAGRSLITATNLDLQGVEGAQQILSKVTRRVEQIDARKNNLGPEGVVELFESLTDLLYGDETDEDEEPDAGDRNAGQWGLYSIILGEDLLGDNGLSAGLRYASEDRSLRWLSVAYGGIKMGKLFDVDNAAQDLNICDLDQLTLNYNPISVSGLAQFLQRLAPSKLRTLDLRGCIFEPAAVPFLAAFFSSPRCRSIESLDLSYNHFGYKGIVVLLDALMKHNFTLQQLELCYGGKEDMDEVERPAAEKGMPFHIRGRLAQPRGVKYFGTEFPTTTEMDEDIPDVEQEYLLDTMPMSRRAFLERNRNLYTRVGRSAVQLLPITRIVIHARPPVSAEEVEQLALAAAESRQRLLSRTRRCECDRLRTSATGKWVKVDNGISVWSQQQTTAKVPTSKRGPKGRKIMKAKDKNTTGNPKPKCRFCASFERPQPDLDPFPLLKLPRSLQLRVVRFSCDDETDLSDAQWDRLVGYASHPDSLAQRAAEFKAFFNGIEAGSRVYDFMMGEFVREWRGRLGLAGFEANTANLRYMKEMRRE</sequence>
<dbReference type="Proteomes" id="UP001565368">
    <property type="component" value="Unassembled WGS sequence"/>
</dbReference>
<evidence type="ECO:0000256" key="1">
    <source>
        <dbReference type="ARBA" id="ARBA00022614"/>
    </source>
</evidence>
<dbReference type="PANTHER" id="PTHR24106">
    <property type="entry name" value="NACHT, LRR AND CARD DOMAINS-CONTAINING"/>
    <property type="match status" value="1"/>
</dbReference>
<dbReference type="SMART" id="SM00368">
    <property type="entry name" value="LRR_RI"/>
    <property type="match status" value="4"/>
</dbReference>
<name>A0ABR3Q2V3_9TREE</name>
<comment type="caution">
    <text evidence="4">The sequence shown here is derived from an EMBL/GenBank/DDBJ whole genome shotgun (WGS) entry which is preliminary data.</text>
</comment>
<keyword evidence="5" id="KW-1185">Reference proteome</keyword>
<organism evidence="4 5">
    <name type="scientific">Vanrija albida</name>
    <dbReference type="NCBI Taxonomy" id="181172"/>
    <lineage>
        <taxon>Eukaryota</taxon>
        <taxon>Fungi</taxon>
        <taxon>Dikarya</taxon>
        <taxon>Basidiomycota</taxon>
        <taxon>Agaricomycotina</taxon>
        <taxon>Tremellomycetes</taxon>
        <taxon>Trichosporonales</taxon>
        <taxon>Trichosporonaceae</taxon>
        <taxon>Vanrija</taxon>
    </lineage>
</organism>
<evidence type="ECO:0000313" key="5">
    <source>
        <dbReference type="Proteomes" id="UP001565368"/>
    </source>
</evidence>
<dbReference type="Pfam" id="PF13516">
    <property type="entry name" value="LRR_6"/>
    <property type="match status" value="1"/>
</dbReference>
<keyword evidence="2" id="KW-0677">Repeat</keyword>
<dbReference type="EMBL" id="JBBXJM010000004">
    <property type="protein sequence ID" value="KAL1408988.1"/>
    <property type="molecule type" value="Genomic_DNA"/>
</dbReference>
<keyword evidence="1" id="KW-0433">Leucine-rich repeat</keyword>
<gene>
    <name evidence="4" type="ORF">Q8F55_005807</name>
</gene>
<feature type="region of interest" description="Disordered" evidence="3">
    <location>
        <begin position="394"/>
        <end position="425"/>
    </location>
</feature>